<gene>
    <name evidence="2" type="ORF">MM415A00178_0010</name>
    <name evidence="1" type="ORF">MM415B00368_0010</name>
</gene>
<organism evidence="2">
    <name type="scientific">viral metagenome</name>
    <dbReference type="NCBI Taxonomy" id="1070528"/>
    <lineage>
        <taxon>unclassified sequences</taxon>
        <taxon>metagenomes</taxon>
        <taxon>organismal metagenomes</taxon>
    </lineage>
</organism>
<proteinExistence type="predicted"/>
<evidence type="ECO:0000313" key="2">
    <source>
        <dbReference type="EMBL" id="QJA84600.1"/>
    </source>
</evidence>
<dbReference type="EMBL" id="MT142532">
    <property type="protein sequence ID" value="QJA84600.1"/>
    <property type="molecule type" value="Genomic_DNA"/>
</dbReference>
<evidence type="ECO:0000313" key="1">
    <source>
        <dbReference type="EMBL" id="QJA65975.1"/>
    </source>
</evidence>
<reference evidence="2" key="1">
    <citation type="submission" date="2020-03" db="EMBL/GenBank/DDBJ databases">
        <title>The deep terrestrial virosphere.</title>
        <authorList>
            <person name="Holmfeldt K."/>
            <person name="Nilsson E."/>
            <person name="Simone D."/>
            <person name="Lopez-Fernandez M."/>
            <person name="Wu X."/>
            <person name="de Brujin I."/>
            <person name="Lundin D."/>
            <person name="Andersson A."/>
            <person name="Bertilsson S."/>
            <person name="Dopson M."/>
        </authorList>
    </citation>
    <scope>NUCLEOTIDE SEQUENCE</scope>
    <source>
        <strain evidence="2">MM415A00178</strain>
        <strain evidence="1">MM415B00368</strain>
    </source>
</reference>
<protein>
    <submittedName>
        <fullName evidence="2">Uncharacterized protein</fullName>
    </submittedName>
</protein>
<accession>A0A6M3KS00</accession>
<dbReference type="AlphaFoldDB" id="A0A6M3KS00"/>
<name>A0A6M3KS00_9ZZZZ</name>
<dbReference type="EMBL" id="MT141547">
    <property type="protein sequence ID" value="QJA65975.1"/>
    <property type="molecule type" value="Genomic_DNA"/>
</dbReference>
<sequence length="215" mass="24488">MKPTWKKDKDKTDLFMPHIKMLHVKHCVTIREGTWEEDVKQATDLRILSIGGMTSAVRIRDISYASRYPFDVTMRYRRKSGVDTEFQKLTDGKASMFFYGFAELLYPPSDPAKLIVGRWVMLDMKRILGHWVRVGIDWGVREKSNDVDADGRAGSTFVTFSTNPIVGDIGRECVIASSDGYFEGVIPSASVDRPTWLDEKPKRPIMPKPPQGSLW</sequence>